<keyword evidence="3" id="KW-1185">Reference proteome</keyword>
<feature type="compositionally biased region" description="Polar residues" evidence="1">
    <location>
        <begin position="11"/>
        <end position="29"/>
    </location>
</feature>
<name>I2FYI7_USTHO</name>
<comment type="caution">
    <text evidence="2">The sequence shown here is derived from an EMBL/GenBank/DDBJ whole genome shotgun (WGS) entry which is preliminary data.</text>
</comment>
<feature type="region of interest" description="Disordered" evidence="1">
    <location>
        <begin position="699"/>
        <end position="786"/>
    </location>
</feature>
<dbReference type="HOGENOM" id="CLU_327348_0_0_1"/>
<feature type="region of interest" description="Disordered" evidence="1">
    <location>
        <begin position="1"/>
        <end position="86"/>
    </location>
</feature>
<dbReference type="STRING" id="1128400.I2FYI7"/>
<feature type="compositionally biased region" description="Basic and acidic residues" evidence="1">
    <location>
        <begin position="798"/>
        <end position="859"/>
    </location>
</feature>
<dbReference type="AlphaFoldDB" id="I2FYI7"/>
<reference evidence="2 3" key="1">
    <citation type="journal article" date="2012" name="Plant Cell">
        <title>Genome comparison of barley and maize smut fungi reveals targeted loss of RNA silencing components and species-specific presence of transposable elements.</title>
        <authorList>
            <person name="Laurie J.D."/>
            <person name="Ali S."/>
            <person name="Linning R."/>
            <person name="Mannhaupt G."/>
            <person name="Wong P."/>
            <person name="Gueldener U."/>
            <person name="Muensterkoetter M."/>
            <person name="Moore R."/>
            <person name="Kahmann R."/>
            <person name="Bakkeren G."/>
            <person name="Schirawski J."/>
        </authorList>
    </citation>
    <scope>NUCLEOTIDE SEQUENCE [LARGE SCALE GENOMIC DNA]</scope>
    <source>
        <strain evidence="3">Uh4875-4</strain>
    </source>
</reference>
<dbReference type="EMBL" id="CAGI01000169">
    <property type="protein sequence ID" value="CCF51980.1"/>
    <property type="molecule type" value="Genomic_DNA"/>
</dbReference>
<proteinExistence type="predicted"/>
<feature type="compositionally biased region" description="Basic and acidic residues" evidence="1">
    <location>
        <begin position="772"/>
        <end position="786"/>
    </location>
</feature>
<accession>I2FYI7</accession>
<gene>
    <name evidence="2" type="ORF">UHOR_05095</name>
</gene>
<evidence type="ECO:0000256" key="1">
    <source>
        <dbReference type="SAM" id="MobiDB-lite"/>
    </source>
</evidence>
<protein>
    <submittedName>
        <fullName evidence="2">Uncharacterized protein</fullName>
    </submittedName>
</protein>
<feature type="region of interest" description="Disordered" evidence="1">
    <location>
        <begin position="798"/>
        <end position="872"/>
    </location>
</feature>
<feature type="compositionally biased region" description="Low complexity" evidence="1">
    <location>
        <begin position="860"/>
        <end position="872"/>
    </location>
</feature>
<evidence type="ECO:0000313" key="3">
    <source>
        <dbReference type="Proteomes" id="UP000006174"/>
    </source>
</evidence>
<sequence>MSRIHPDRLQMISQESNESPSYEQPPTAVSGQSSRSSASSLPDDSLSGPSAGHDNGWASRRARSTSQATYLPSDSPPRPTTNASASIVRAASDPIPAELAWANRALTSTPSTPAVPSHIVPTDPRVPHSHIAPAPKQLEIPSEERKLEFLLRTIEQRITLDRTISRCWTRHDSELLLKLVSEHKTLHRGYSMRVRAMDTALASFFVFIDCYRAKRVEPEVEEPTIDALREGVQHIILDLCEDAKTHVRKRAYPALLRMSQTDLTVVKHHTSILAQLLHNDGEGELALVQDIFAQHMSLSLSEWLQVAIDDICFGDLRGVVLDFFSSVFGQKALEGIIDNGPQEAQLALHLAPVLPISDRDQYEVIINILHSLQNVWPDTNDPSSMKEKNAARDAGAAVLWNLYLVLMGQSKTFVPGPADVPLLTFKTSELLRLIPLNSAGVFIAGGAALFNDLVKLSLGMGVPECHEVDHGFKKLSEAKIFLNELEVSTRYFFCLLPPGDTVDERNTSNKASAIHHFTPIQRIAFFRSAANLSTKVASAAKEIPAELGYPGQSTAIDITKVTTRALMTHVPVGGMTIQGSGSVEESTAIAEAREAYSLLAAEALLIAIHMCESYLLTTADGLANITNDVQVRERVKALTALAQQVDKAQSGSMEVLEAAKVVRTLGSAFFKVRSSVDTHTLMPKWLMQPLPLPAWEKSKPEMAKEPATSSKSGSRGQKRYRDASSVQERRVGGRGVVRANNDSNADTWDVKGPPTPSGLPRPECGISIRGASRADDRLAEREPDVYRPEPSLFARLDRREDEPRCGGRDLYARHDFGDPHASDSYRDDYYGHTNRRDDEHVSSRSHRYQYDEPHYHGYDSRAASSWAQSRRS</sequence>
<dbReference type="eggNOG" id="KOG2213">
    <property type="taxonomic scope" value="Eukaryota"/>
</dbReference>
<feature type="compositionally biased region" description="Low complexity" evidence="1">
    <location>
        <begin position="30"/>
        <end position="51"/>
    </location>
</feature>
<organism evidence="2 3">
    <name type="scientific">Ustilago hordei</name>
    <name type="common">Barley covered smut fungus</name>
    <dbReference type="NCBI Taxonomy" id="120017"/>
    <lineage>
        <taxon>Eukaryota</taxon>
        <taxon>Fungi</taxon>
        <taxon>Dikarya</taxon>
        <taxon>Basidiomycota</taxon>
        <taxon>Ustilaginomycotina</taxon>
        <taxon>Ustilaginomycetes</taxon>
        <taxon>Ustilaginales</taxon>
        <taxon>Ustilaginaceae</taxon>
        <taxon>Ustilago</taxon>
    </lineage>
</organism>
<evidence type="ECO:0000313" key="2">
    <source>
        <dbReference type="EMBL" id="CCF51980.1"/>
    </source>
</evidence>
<feature type="compositionally biased region" description="Basic and acidic residues" evidence="1">
    <location>
        <begin position="719"/>
        <end position="731"/>
    </location>
</feature>
<dbReference type="Proteomes" id="UP000006174">
    <property type="component" value="Unassembled WGS sequence"/>
</dbReference>